<dbReference type="OrthoDB" id="415825at2759"/>
<dbReference type="AlphaFoldDB" id="A0A9W9CRF9"/>
<dbReference type="InterPro" id="IPR006094">
    <property type="entry name" value="Oxid_FAD_bind_N"/>
</dbReference>
<evidence type="ECO:0000313" key="9">
    <source>
        <dbReference type="Proteomes" id="UP001140560"/>
    </source>
</evidence>
<comment type="cofactor">
    <cofactor evidence="1">
        <name>FAD</name>
        <dbReference type="ChEBI" id="CHEBI:57692"/>
    </cofactor>
</comment>
<dbReference type="InterPro" id="IPR050416">
    <property type="entry name" value="FAD-linked_Oxidoreductase"/>
</dbReference>
<keyword evidence="5" id="KW-0560">Oxidoreductase</keyword>
<evidence type="ECO:0000259" key="7">
    <source>
        <dbReference type="PROSITE" id="PS51387"/>
    </source>
</evidence>
<evidence type="ECO:0000256" key="3">
    <source>
        <dbReference type="ARBA" id="ARBA00022630"/>
    </source>
</evidence>
<keyword evidence="9" id="KW-1185">Reference proteome</keyword>
<dbReference type="PANTHER" id="PTHR42973">
    <property type="entry name" value="BINDING OXIDOREDUCTASE, PUTATIVE (AFU_ORTHOLOGUE AFUA_1G17690)-RELATED"/>
    <property type="match status" value="1"/>
</dbReference>
<dbReference type="Pfam" id="PF08031">
    <property type="entry name" value="BBE"/>
    <property type="match status" value="1"/>
</dbReference>
<dbReference type="PROSITE" id="PS51387">
    <property type="entry name" value="FAD_PCMH"/>
    <property type="match status" value="1"/>
</dbReference>
<evidence type="ECO:0000313" key="8">
    <source>
        <dbReference type="EMBL" id="KAJ4376373.1"/>
    </source>
</evidence>
<dbReference type="GO" id="GO:0016491">
    <property type="term" value="F:oxidoreductase activity"/>
    <property type="evidence" value="ECO:0007669"/>
    <property type="project" value="UniProtKB-KW"/>
</dbReference>
<feature type="chain" id="PRO_5040900029" description="FAD-binding PCMH-type domain-containing protein" evidence="6">
    <location>
        <begin position="21"/>
        <end position="491"/>
    </location>
</feature>
<dbReference type="InterPro" id="IPR012951">
    <property type="entry name" value="BBE"/>
</dbReference>
<dbReference type="InterPro" id="IPR016166">
    <property type="entry name" value="FAD-bd_PCMH"/>
</dbReference>
<dbReference type="GO" id="GO:0071949">
    <property type="term" value="F:FAD binding"/>
    <property type="evidence" value="ECO:0007669"/>
    <property type="project" value="InterPro"/>
</dbReference>
<dbReference type="Gene3D" id="3.30.465.10">
    <property type="match status" value="1"/>
</dbReference>
<evidence type="ECO:0000256" key="5">
    <source>
        <dbReference type="ARBA" id="ARBA00023002"/>
    </source>
</evidence>
<dbReference type="PANTHER" id="PTHR42973:SF9">
    <property type="entry name" value="FAD-BINDING PCMH-TYPE DOMAIN-CONTAINING PROTEIN-RELATED"/>
    <property type="match status" value="1"/>
</dbReference>
<dbReference type="Pfam" id="PF01565">
    <property type="entry name" value="FAD_binding_4"/>
    <property type="match status" value="1"/>
</dbReference>
<proteinExistence type="inferred from homology"/>
<evidence type="ECO:0000256" key="2">
    <source>
        <dbReference type="ARBA" id="ARBA00005466"/>
    </source>
</evidence>
<sequence>MGTLLWALGAISSRFLGTLTLRTQPPRDHFVASLNSKAEIYYPGSEQFLNASVRWSAAQTPQYDMIVKVSSEADVQKTICFANENKRPFFTISGGHGTTTLINNITNGVGILMHNMNNITIVDNGSAALLEGGVFSGDLISYLWSHGKQTMTTGCDCVGYIAPILGGGHGWLQGRYGLASDQLISARMVLANGTAITVSQDSNPDLFWAIRGAGHNFGVVTQVKMKIYDREPEQDQWATSGFVFTQDKLEQVFTIANGWLESPKRPVELTQYGVFSFNPDIDPINPIFMMWIYWQGPAIPSKYTDPLNALSPAAVDYSVTGLTSVNAHLQADRDGGACAEGFSRAMVPISLTNYSLPALRKVLDIFTTLPTEFRTSIMLLEGYATNRVSEIPSEGSAFPDRDANLLLSPVLTWPKNASLDATGWEIGGRIRRAALEGTDGKLEAYVNYARGDESMEELYGYESWRLEKLRKLKKEFDPHGRFNFYAPILED</sequence>
<dbReference type="EMBL" id="JAPEUY010000002">
    <property type="protein sequence ID" value="KAJ4376373.1"/>
    <property type="molecule type" value="Genomic_DNA"/>
</dbReference>
<dbReference type="InterPro" id="IPR016167">
    <property type="entry name" value="FAD-bd_PCMH_sub1"/>
</dbReference>
<keyword evidence="6" id="KW-0732">Signal</keyword>
<reference evidence="8" key="1">
    <citation type="submission" date="2022-10" db="EMBL/GenBank/DDBJ databases">
        <title>Tapping the CABI collections for fungal endophytes: first genome assemblies for Collariella, Neodidymelliopsis, Ascochyta clinopodiicola, Didymella pomorum, Didymosphaeria variabile, Neocosmospora piperis and Neocucurbitaria cava.</title>
        <authorList>
            <person name="Hill R."/>
        </authorList>
    </citation>
    <scope>NUCLEOTIDE SEQUENCE</scope>
    <source>
        <strain evidence="8">IMI 356814</strain>
    </source>
</reference>
<evidence type="ECO:0000256" key="1">
    <source>
        <dbReference type="ARBA" id="ARBA00001974"/>
    </source>
</evidence>
<keyword evidence="3" id="KW-0285">Flavoprotein</keyword>
<accession>A0A9W9CRF9</accession>
<organism evidence="8 9">
    <name type="scientific">Neocucurbitaria cava</name>
    <dbReference type="NCBI Taxonomy" id="798079"/>
    <lineage>
        <taxon>Eukaryota</taxon>
        <taxon>Fungi</taxon>
        <taxon>Dikarya</taxon>
        <taxon>Ascomycota</taxon>
        <taxon>Pezizomycotina</taxon>
        <taxon>Dothideomycetes</taxon>
        <taxon>Pleosporomycetidae</taxon>
        <taxon>Pleosporales</taxon>
        <taxon>Pleosporineae</taxon>
        <taxon>Cucurbitariaceae</taxon>
        <taxon>Neocucurbitaria</taxon>
    </lineage>
</organism>
<keyword evidence="4" id="KW-0274">FAD</keyword>
<name>A0A9W9CRF9_9PLEO</name>
<dbReference type="InterPro" id="IPR036318">
    <property type="entry name" value="FAD-bd_PCMH-like_sf"/>
</dbReference>
<dbReference type="Gene3D" id="3.40.462.20">
    <property type="match status" value="1"/>
</dbReference>
<evidence type="ECO:0000256" key="4">
    <source>
        <dbReference type="ARBA" id="ARBA00022827"/>
    </source>
</evidence>
<dbReference type="Proteomes" id="UP001140560">
    <property type="component" value="Unassembled WGS sequence"/>
</dbReference>
<comment type="similarity">
    <text evidence="2">Belongs to the oxygen-dependent FAD-linked oxidoreductase family.</text>
</comment>
<dbReference type="Gene3D" id="3.30.43.10">
    <property type="entry name" value="Uridine Diphospho-n-acetylenolpyruvylglucosamine Reductase, domain 2"/>
    <property type="match status" value="1"/>
</dbReference>
<gene>
    <name evidence="8" type="ORF">N0V83_001656</name>
</gene>
<feature type="signal peptide" evidence="6">
    <location>
        <begin position="1"/>
        <end position="20"/>
    </location>
</feature>
<dbReference type="InterPro" id="IPR016169">
    <property type="entry name" value="FAD-bd_PCMH_sub2"/>
</dbReference>
<evidence type="ECO:0000256" key="6">
    <source>
        <dbReference type="SAM" id="SignalP"/>
    </source>
</evidence>
<dbReference type="SUPFAM" id="SSF56176">
    <property type="entry name" value="FAD-binding/transporter-associated domain-like"/>
    <property type="match status" value="1"/>
</dbReference>
<comment type="caution">
    <text evidence="8">The sequence shown here is derived from an EMBL/GenBank/DDBJ whole genome shotgun (WGS) entry which is preliminary data.</text>
</comment>
<protein>
    <recommendedName>
        <fullName evidence="7">FAD-binding PCMH-type domain-containing protein</fullName>
    </recommendedName>
</protein>
<feature type="domain" description="FAD-binding PCMH-type" evidence="7">
    <location>
        <begin position="59"/>
        <end position="230"/>
    </location>
</feature>